<name>A0A9D2QCL2_9CORY</name>
<proteinExistence type="predicted"/>
<reference evidence="2" key="2">
    <citation type="submission" date="2021-04" db="EMBL/GenBank/DDBJ databases">
        <authorList>
            <person name="Gilroy R."/>
        </authorList>
    </citation>
    <scope>NUCLEOTIDE SEQUENCE</scope>
    <source>
        <strain evidence="2">ChiHjej13B12-4958</strain>
    </source>
</reference>
<keyword evidence="1" id="KW-0472">Membrane</keyword>
<dbReference type="Proteomes" id="UP000823858">
    <property type="component" value="Unassembled WGS sequence"/>
</dbReference>
<dbReference type="AlphaFoldDB" id="A0A9D2QCL2"/>
<evidence type="ECO:0000313" key="3">
    <source>
        <dbReference type="Proteomes" id="UP000823858"/>
    </source>
</evidence>
<feature type="transmembrane region" description="Helical" evidence="1">
    <location>
        <begin position="68"/>
        <end position="86"/>
    </location>
</feature>
<reference evidence="2" key="1">
    <citation type="journal article" date="2021" name="PeerJ">
        <title>Extensive microbial diversity within the chicken gut microbiome revealed by metagenomics and culture.</title>
        <authorList>
            <person name="Gilroy R."/>
            <person name="Ravi A."/>
            <person name="Getino M."/>
            <person name="Pursley I."/>
            <person name="Horton D.L."/>
            <person name="Alikhan N.F."/>
            <person name="Baker D."/>
            <person name="Gharbi K."/>
            <person name="Hall N."/>
            <person name="Watson M."/>
            <person name="Adriaenssens E.M."/>
            <person name="Foster-Nyarko E."/>
            <person name="Jarju S."/>
            <person name="Secka A."/>
            <person name="Antonio M."/>
            <person name="Oren A."/>
            <person name="Chaudhuri R.R."/>
            <person name="La Ragione R."/>
            <person name="Hildebrand F."/>
            <person name="Pallen M.J."/>
        </authorList>
    </citation>
    <scope>NUCLEOTIDE SEQUENCE</scope>
    <source>
        <strain evidence="2">ChiHjej13B12-4958</strain>
    </source>
</reference>
<dbReference type="EMBL" id="DWVP01000001">
    <property type="protein sequence ID" value="HJC83976.1"/>
    <property type="molecule type" value="Genomic_DNA"/>
</dbReference>
<evidence type="ECO:0000313" key="2">
    <source>
        <dbReference type="EMBL" id="HJC83976.1"/>
    </source>
</evidence>
<gene>
    <name evidence="2" type="ORF">H9751_00150</name>
</gene>
<organism evidence="2 3">
    <name type="scientific">Candidatus Corynebacterium faecigallinarum</name>
    <dbReference type="NCBI Taxonomy" id="2838528"/>
    <lineage>
        <taxon>Bacteria</taxon>
        <taxon>Bacillati</taxon>
        <taxon>Actinomycetota</taxon>
        <taxon>Actinomycetes</taxon>
        <taxon>Mycobacteriales</taxon>
        <taxon>Corynebacteriaceae</taxon>
        <taxon>Corynebacterium</taxon>
    </lineage>
</organism>
<comment type="caution">
    <text evidence="2">The sequence shown here is derived from an EMBL/GenBank/DDBJ whole genome shotgun (WGS) entry which is preliminary data.</text>
</comment>
<evidence type="ECO:0000256" key="1">
    <source>
        <dbReference type="SAM" id="Phobius"/>
    </source>
</evidence>
<sequence>MEIVRDIVIVFHLISFALLFGAWLVEAIARRVRITRAMHWGLAAALVTGLALAAPWGLGDGELNYMKIGIKLVVLLAIGAVLGIGAARQKRDGAVPPVLFWVAGALTLANVTIAVLV</sequence>
<protein>
    <submittedName>
        <fullName evidence="2">Fe-S protein</fullName>
    </submittedName>
</protein>
<keyword evidence="1" id="KW-1133">Transmembrane helix</keyword>
<feature type="transmembrane region" description="Helical" evidence="1">
    <location>
        <begin position="37"/>
        <end position="56"/>
    </location>
</feature>
<feature type="transmembrane region" description="Helical" evidence="1">
    <location>
        <begin position="98"/>
        <end position="116"/>
    </location>
</feature>
<accession>A0A9D2QCL2</accession>
<feature type="transmembrane region" description="Helical" evidence="1">
    <location>
        <begin position="6"/>
        <end position="25"/>
    </location>
</feature>
<keyword evidence="1" id="KW-0812">Transmembrane</keyword>